<feature type="binding site" evidence="3">
    <location>
        <position position="73"/>
    </location>
    <ligand>
        <name>Cu cation</name>
        <dbReference type="ChEBI" id="CHEBI:23378"/>
    </ligand>
</feature>
<dbReference type="InterPro" id="IPR003782">
    <property type="entry name" value="SCO1/SenC"/>
</dbReference>
<organism evidence="6 7">
    <name type="scientific">Limoniibacter endophyticus</name>
    <dbReference type="NCBI Taxonomy" id="1565040"/>
    <lineage>
        <taxon>Bacteria</taxon>
        <taxon>Pseudomonadati</taxon>
        <taxon>Pseudomonadota</taxon>
        <taxon>Alphaproteobacteria</taxon>
        <taxon>Hyphomicrobiales</taxon>
        <taxon>Bartonellaceae</taxon>
        <taxon>Limoniibacter</taxon>
    </lineage>
</organism>
<evidence type="ECO:0000313" key="7">
    <source>
        <dbReference type="Proteomes" id="UP000641137"/>
    </source>
</evidence>
<feature type="binding site" evidence="3">
    <location>
        <position position="69"/>
    </location>
    <ligand>
        <name>Cu cation</name>
        <dbReference type="ChEBI" id="CHEBI:23378"/>
    </ligand>
</feature>
<dbReference type="GO" id="GO:0046872">
    <property type="term" value="F:metal ion binding"/>
    <property type="evidence" value="ECO:0007669"/>
    <property type="project" value="UniProtKB-KW"/>
</dbReference>
<evidence type="ECO:0000256" key="2">
    <source>
        <dbReference type="ARBA" id="ARBA00023008"/>
    </source>
</evidence>
<dbReference type="RefSeq" id="WP_189490646.1">
    <property type="nucleotide sequence ID" value="NZ_BMZO01000008.1"/>
</dbReference>
<comment type="caution">
    <text evidence="6">The sequence shown here is derived from an EMBL/GenBank/DDBJ whole genome shotgun (WGS) entry which is preliminary data.</text>
</comment>
<sequence length="195" mass="21531">MIRTILFALLFLIAAGVGYLSFQWYRMQQNTQVASYGAPFTLIDQNGQPFTQDDLNTKPSALFFGFTHCPQICPTTLYELTALAEQLGTDAEKLQTVFVTVDPERDTPEVMKLYLSNVSARTIGLSGKPEDVMAMTKAYGIYSKKVPLDDGDYTMDHTASVILLDGNGDFFGTIAYEENTQTALAKLQRLVAKGS</sequence>
<dbReference type="EMBL" id="BMZO01000008">
    <property type="protein sequence ID" value="GHC75290.1"/>
    <property type="molecule type" value="Genomic_DNA"/>
</dbReference>
<dbReference type="InterPro" id="IPR036249">
    <property type="entry name" value="Thioredoxin-like_sf"/>
</dbReference>
<dbReference type="FunFam" id="3.40.30.10:FF:000013">
    <property type="entry name" value="Blast:Protein SCO1 homolog, mitochondrial"/>
    <property type="match status" value="1"/>
</dbReference>
<evidence type="ECO:0000313" key="6">
    <source>
        <dbReference type="EMBL" id="GHC75290.1"/>
    </source>
</evidence>
<keyword evidence="4" id="KW-1015">Disulfide bond</keyword>
<protein>
    <submittedName>
        <fullName evidence="6">Electron transporter SCO1/SenC</fullName>
    </submittedName>
</protein>
<dbReference type="InterPro" id="IPR013766">
    <property type="entry name" value="Thioredoxin_domain"/>
</dbReference>
<keyword evidence="2 3" id="KW-0186">Copper</keyword>
<dbReference type="AlphaFoldDB" id="A0A8J3DIM6"/>
<dbReference type="Pfam" id="PF02630">
    <property type="entry name" value="SCO1-SenC"/>
    <property type="match status" value="1"/>
</dbReference>
<evidence type="ECO:0000256" key="4">
    <source>
        <dbReference type="PIRSR" id="PIRSR603782-2"/>
    </source>
</evidence>
<feature type="disulfide bond" description="Redox-active" evidence="4">
    <location>
        <begin position="69"/>
        <end position="73"/>
    </location>
</feature>
<dbReference type="PROSITE" id="PS51352">
    <property type="entry name" value="THIOREDOXIN_2"/>
    <property type="match status" value="1"/>
</dbReference>
<reference evidence="6" key="2">
    <citation type="submission" date="2020-09" db="EMBL/GenBank/DDBJ databases">
        <authorList>
            <person name="Sun Q."/>
            <person name="Kim S."/>
        </authorList>
    </citation>
    <scope>NUCLEOTIDE SEQUENCE</scope>
    <source>
        <strain evidence="6">KCTC 42097</strain>
    </source>
</reference>
<comment type="similarity">
    <text evidence="1">Belongs to the SCO1/2 family.</text>
</comment>
<dbReference type="PANTHER" id="PTHR12151:SF25">
    <property type="entry name" value="LINALOOL DEHYDRATASE_ISOMERASE DOMAIN-CONTAINING PROTEIN"/>
    <property type="match status" value="1"/>
</dbReference>
<dbReference type="Proteomes" id="UP000641137">
    <property type="component" value="Unassembled WGS sequence"/>
</dbReference>
<feature type="domain" description="Thioredoxin" evidence="5">
    <location>
        <begin position="31"/>
        <end position="195"/>
    </location>
</feature>
<gene>
    <name evidence="6" type="ORF">GCM10010136_24940</name>
</gene>
<evidence type="ECO:0000256" key="3">
    <source>
        <dbReference type="PIRSR" id="PIRSR603782-1"/>
    </source>
</evidence>
<evidence type="ECO:0000256" key="1">
    <source>
        <dbReference type="ARBA" id="ARBA00010996"/>
    </source>
</evidence>
<dbReference type="SUPFAM" id="SSF52833">
    <property type="entry name" value="Thioredoxin-like"/>
    <property type="match status" value="1"/>
</dbReference>
<evidence type="ECO:0000259" key="5">
    <source>
        <dbReference type="PROSITE" id="PS51352"/>
    </source>
</evidence>
<feature type="binding site" evidence="3">
    <location>
        <position position="157"/>
    </location>
    <ligand>
        <name>Cu cation</name>
        <dbReference type="ChEBI" id="CHEBI:23378"/>
    </ligand>
</feature>
<keyword evidence="7" id="KW-1185">Reference proteome</keyword>
<dbReference type="CDD" id="cd02968">
    <property type="entry name" value="SCO"/>
    <property type="match status" value="1"/>
</dbReference>
<keyword evidence="3" id="KW-0479">Metal-binding</keyword>
<dbReference type="Gene3D" id="3.40.30.10">
    <property type="entry name" value="Glutaredoxin"/>
    <property type="match status" value="1"/>
</dbReference>
<accession>A0A8J3DIM6</accession>
<dbReference type="PANTHER" id="PTHR12151">
    <property type="entry name" value="ELECTRON TRANSPORT PROTIN SCO1/SENC FAMILY MEMBER"/>
    <property type="match status" value="1"/>
</dbReference>
<reference evidence="6" key="1">
    <citation type="journal article" date="2014" name="Int. J. Syst. Evol. Microbiol.">
        <title>Complete genome sequence of Corynebacterium casei LMG S-19264T (=DSM 44701T), isolated from a smear-ripened cheese.</title>
        <authorList>
            <consortium name="US DOE Joint Genome Institute (JGI-PGF)"/>
            <person name="Walter F."/>
            <person name="Albersmeier A."/>
            <person name="Kalinowski J."/>
            <person name="Ruckert C."/>
        </authorList>
    </citation>
    <scope>NUCLEOTIDE SEQUENCE</scope>
    <source>
        <strain evidence="6">KCTC 42097</strain>
    </source>
</reference>
<name>A0A8J3DIM6_9HYPH</name>
<proteinExistence type="inferred from homology"/>